<evidence type="ECO:0000259" key="2">
    <source>
        <dbReference type="SMART" id="SM00899"/>
    </source>
</evidence>
<dbReference type="InterPro" id="IPR038157">
    <property type="entry name" value="FeoA_core_dom"/>
</dbReference>
<evidence type="ECO:0000313" key="4">
    <source>
        <dbReference type="Proteomes" id="UP000244081"/>
    </source>
</evidence>
<keyword evidence="4" id="KW-1185">Reference proteome</keyword>
<dbReference type="InterPro" id="IPR007167">
    <property type="entry name" value="Fe-transptr_FeoA-like"/>
</dbReference>
<dbReference type="Gene3D" id="2.30.30.90">
    <property type="match status" value="1"/>
</dbReference>
<dbReference type="PANTHER" id="PTHR43151">
    <property type="entry name" value="FEOA FAMILY PROTEIN"/>
    <property type="match status" value="1"/>
</dbReference>
<keyword evidence="1" id="KW-0408">Iron</keyword>
<dbReference type="RefSeq" id="WP_170122096.1">
    <property type="nucleotide sequence ID" value="NZ_QAYG01000004.1"/>
</dbReference>
<proteinExistence type="predicted"/>
<gene>
    <name evidence="3" type="ORF">C8N35_104196</name>
</gene>
<feature type="domain" description="Ferrous iron transporter FeoA-like" evidence="2">
    <location>
        <begin position="39"/>
        <end position="110"/>
    </location>
</feature>
<dbReference type="SUPFAM" id="SSF50037">
    <property type="entry name" value="C-terminal domain of transcriptional repressors"/>
    <property type="match status" value="1"/>
</dbReference>
<name>A0A2T5VA22_9HYPH</name>
<dbReference type="PANTHER" id="PTHR43151:SF1">
    <property type="entry name" value="SSR2333 PROTEIN"/>
    <property type="match status" value="1"/>
</dbReference>
<dbReference type="Pfam" id="PF04023">
    <property type="entry name" value="FeoA"/>
    <property type="match status" value="1"/>
</dbReference>
<reference evidence="3 4" key="1">
    <citation type="submission" date="2018-04" db="EMBL/GenBank/DDBJ databases">
        <title>Genomic Encyclopedia of Archaeal and Bacterial Type Strains, Phase II (KMG-II): from individual species to whole genera.</title>
        <authorList>
            <person name="Goeker M."/>
        </authorList>
    </citation>
    <scope>NUCLEOTIDE SEQUENCE [LARGE SCALE GENOMIC DNA]</scope>
    <source>
        <strain evidence="3 4">DSM 23382</strain>
    </source>
</reference>
<dbReference type="EMBL" id="QAYG01000004">
    <property type="protein sequence ID" value="PTW60571.1"/>
    <property type="molecule type" value="Genomic_DNA"/>
</dbReference>
<accession>A0A2T5VA22</accession>
<comment type="caution">
    <text evidence="3">The sequence shown here is derived from an EMBL/GenBank/DDBJ whole genome shotgun (WGS) entry which is preliminary data.</text>
</comment>
<dbReference type="Proteomes" id="UP000244081">
    <property type="component" value="Unassembled WGS sequence"/>
</dbReference>
<dbReference type="InterPro" id="IPR053184">
    <property type="entry name" value="FeoA-like"/>
</dbReference>
<dbReference type="GO" id="GO:0046914">
    <property type="term" value="F:transition metal ion binding"/>
    <property type="evidence" value="ECO:0007669"/>
    <property type="project" value="InterPro"/>
</dbReference>
<sequence>MDMGILPALGSTLDETAGPAVFVSPTSPPSRAVASERGFPLAMATPGSNLRLVSYGCGRNAQRRLADQGLTVGVSISVVSNDACGPMIVGVRGVRIGLGKGLAHKVMVAPLETNL</sequence>
<organism evidence="3 4">
    <name type="scientific">Breoghania corrubedonensis</name>
    <dbReference type="NCBI Taxonomy" id="665038"/>
    <lineage>
        <taxon>Bacteria</taxon>
        <taxon>Pseudomonadati</taxon>
        <taxon>Pseudomonadota</taxon>
        <taxon>Alphaproteobacteria</taxon>
        <taxon>Hyphomicrobiales</taxon>
        <taxon>Stappiaceae</taxon>
        <taxon>Breoghania</taxon>
    </lineage>
</organism>
<dbReference type="AlphaFoldDB" id="A0A2T5VA22"/>
<evidence type="ECO:0000256" key="1">
    <source>
        <dbReference type="ARBA" id="ARBA00023004"/>
    </source>
</evidence>
<dbReference type="InterPro" id="IPR008988">
    <property type="entry name" value="Transcriptional_repressor_C"/>
</dbReference>
<protein>
    <submittedName>
        <fullName evidence="3">Fe2+ transport system protein FeoA</fullName>
    </submittedName>
</protein>
<dbReference type="SMART" id="SM00899">
    <property type="entry name" value="FeoA"/>
    <property type="match status" value="1"/>
</dbReference>
<evidence type="ECO:0000313" key="3">
    <source>
        <dbReference type="EMBL" id="PTW60571.1"/>
    </source>
</evidence>